<evidence type="ECO:0000313" key="5">
    <source>
        <dbReference type="Proteomes" id="UP000662931"/>
    </source>
</evidence>
<dbReference type="EMBL" id="CP064812">
    <property type="protein sequence ID" value="QPG73775.1"/>
    <property type="molecule type" value="Genomic_DNA"/>
</dbReference>
<evidence type="ECO:0000313" key="4">
    <source>
        <dbReference type="EMBL" id="QPG73775.1"/>
    </source>
</evidence>
<keyword evidence="2" id="KW-0732">Signal</keyword>
<dbReference type="Pfam" id="PF03109">
    <property type="entry name" value="ABC1"/>
    <property type="match status" value="1"/>
</dbReference>
<dbReference type="PANTHER" id="PTHR43173">
    <property type="entry name" value="ABC1 FAMILY PROTEIN"/>
    <property type="match status" value="1"/>
</dbReference>
<dbReference type="InterPro" id="IPR045307">
    <property type="entry name" value="ADCK1_dom"/>
</dbReference>
<dbReference type="KEGG" id="bnn:FOA43_001089"/>
<dbReference type="InterPro" id="IPR011009">
    <property type="entry name" value="Kinase-like_dom_sf"/>
</dbReference>
<evidence type="ECO:0000256" key="1">
    <source>
        <dbReference type="ARBA" id="ARBA00009670"/>
    </source>
</evidence>
<feature type="signal peptide" evidence="2">
    <location>
        <begin position="1"/>
        <end position="18"/>
    </location>
</feature>
<dbReference type="AlphaFoldDB" id="A0A875S0D3"/>
<gene>
    <name evidence="4" type="ORF">FOA43_001089</name>
</gene>
<protein>
    <recommendedName>
        <fullName evidence="3">ABC1 atypical kinase-like domain-containing protein</fullName>
    </recommendedName>
</protein>
<evidence type="ECO:0000259" key="3">
    <source>
        <dbReference type="Pfam" id="PF03109"/>
    </source>
</evidence>
<dbReference type="CDD" id="cd13969">
    <property type="entry name" value="ADCK1-like"/>
    <property type="match status" value="1"/>
</dbReference>
<proteinExistence type="inferred from homology"/>
<name>A0A875S0D3_EENNA</name>
<dbReference type="Proteomes" id="UP000662931">
    <property type="component" value="Chromosome 1"/>
</dbReference>
<dbReference type="GeneID" id="62194490"/>
<sequence length="551" mass="64444">MGWFKKSLLLVGGTFTAAYIYDNTFGDGITNRVIRTLSTLLLISADYKMNFGEEKDVKALHERNSQRLYDLVTTNKGLFIKIGQMIAIQGFMLPSQYHEKFRLMFDQAPEDSWKSCDATLRNELGDNYREEIFSSLEEKPMASASIAQVHRGILKENGREVAVKIQKRSVIKQVNADFMTYKLTMKLYEWIFGLPLTAFANYVCDKTSEELHFKHELSNAQKMSKLIDSDPEFKGKVYVPEYYPEISTDKVLIGEWINGDSIGEYLKLKDKGYDIKQLMETITKVYSRQVFDWGVVHCDLHPGNLLVRKMPIAPDSSTLRQQLVILDHGMYEVFSDEFRYQYSEFWKYTMERNSEKVIEVMRSWGINMDDMMLPVSGTGDVSEYKEQIHKFQEMSYYKRQVLLKKRMKTLLENLDILPMCLTFVMRSMRIVQALNRNFGSPCNRVGILVSEANRTVRLHNYRKPQSMKDYWNELNRIFTYLGMRLLTTLMFELNRISKFFVHYVMFWSSADAKDIEQVYEDEMTERGRGMGFENLPTAEDILQEPEPMGNM</sequence>
<reference evidence="4" key="1">
    <citation type="submission" date="2020-10" db="EMBL/GenBank/DDBJ databases">
        <authorList>
            <person name="Roach M.J.R."/>
        </authorList>
    </citation>
    <scope>NUCLEOTIDE SEQUENCE</scope>
    <source>
        <strain evidence="4">CBS 1945</strain>
    </source>
</reference>
<comment type="similarity">
    <text evidence="1">Belongs to the protein kinase superfamily. ADCK protein kinase family.</text>
</comment>
<dbReference type="InterPro" id="IPR004147">
    <property type="entry name" value="ABC1_dom"/>
</dbReference>
<feature type="chain" id="PRO_5034221242" description="ABC1 atypical kinase-like domain-containing protein" evidence="2">
    <location>
        <begin position="19"/>
        <end position="551"/>
    </location>
</feature>
<dbReference type="SUPFAM" id="SSF56112">
    <property type="entry name" value="Protein kinase-like (PK-like)"/>
    <property type="match status" value="1"/>
</dbReference>
<feature type="domain" description="ABC1 atypical kinase-like" evidence="3">
    <location>
        <begin position="104"/>
        <end position="360"/>
    </location>
</feature>
<dbReference type="OrthoDB" id="427480at2759"/>
<keyword evidence="5" id="KW-1185">Reference proteome</keyword>
<dbReference type="InterPro" id="IPR051130">
    <property type="entry name" value="Mito_struct-func_regulator"/>
</dbReference>
<evidence type="ECO:0000256" key="2">
    <source>
        <dbReference type="SAM" id="SignalP"/>
    </source>
</evidence>
<organism evidence="4 5">
    <name type="scientific">Eeniella nana</name>
    <name type="common">Yeast</name>
    <name type="synonym">Brettanomyces nanus</name>
    <dbReference type="NCBI Taxonomy" id="13502"/>
    <lineage>
        <taxon>Eukaryota</taxon>
        <taxon>Fungi</taxon>
        <taxon>Dikarya</taxon>
        <taxon>Ascomycota</taxon>
        <taxon>Saccharomycotina</taxon>
        <taxon>Pichiomycetes</taxon>
        <taxon>Pichiales</taxon>
        <taxon>Pichiaceae</taxon>
        <taxon>Brettanomyces</taxon>
    </lineage>
</organism>
<dbReference type="PANTHER" id="PTHR43173:SF37">
    <property type="entry name" value="ABC1 FAMILY PROTEIN C10F6.14C"/>
    <property type="match status" value="1"/>
</dbReference>
<accession>A0A875S0D3</accession>
<dbReference type="RefSeq" id="XP_038777340.1">
    <property type="nucleotide sequence ID" value="XM_038921412.1"/>
</dbReference>